<feature type="domain" description="ABC1 atypical kinase-like" evidence="2">
    <location>
        <begin position="90"/>
        <end position="305"/>
    </location>
</feature>
<comment type="similarity">
    <text evidence="1">Belongs to the protein kinase superfamily. ADCK protein kinase family.</text>
</comment>
<dbReference type="GO" id="GO:0016020">
    <property type="term" value="C:membrane"/>
    <property type="evidence" value="ECO:0007669"/>
    <property type="project" value="GOC"/>
</dbReference>
<dbReference type="GO" id="GO:0046467">
    <property type="term" value="P:membrane lipid biosynthetic process"/>
    <property type="evidence" value="ECO:0007669"/>
    <property type="project" value="TreeGrafter"/>
</dbReference>
<dbReference type="SUPFAM" id="SSF56112">
    <property type="entry name" value="Protein kinase-like (PK-like)"/>
    <property type="match status" value="1"/>
</dbReference>
<organismHost>
    <name type="scientific">Paramecium bursaria</name>
    <dbReference type="NCBI Taxonomy" id="74790"/>
</organismHost>
<protein>
    <submittedName>
        <fullName evidence="3">Uncharacterized protein M404R</fullName>
    </submittedName>
</protein>
<evidence type="ECO:0000313" key="4">
    <source>
        <dbReference type="Proteomes" id="UP000246715"/>
    </source>
</evidence>
<dbReference type="Proteomes" id="UP000246715">
    <property type="component" value="Segment"/>
</dbReference>
<evidence type="ECO:0000256" key="1">
    <source>
        <dbReference type="ARBA" id="ARBA00009670"/>
    </source>
</evidence>
<dbReference type="CDD" id="cd05121">
    <property type="entry name" value="ABC1_ADCK3-like"/>
    <property type="match status" value="1"/>
</dbReference>
<dbReference type="Pfam" id="PF03109">
    <property type="entry name" value="ABC1"/>
    <property type="match status" value="1"/>
</dbReference>
<dbReference type="InterPro" id="IPR011009">
    <property type="entry name" value="Kinase-like_dom_sf"/>
</dbReference>
<accession>A7IUD4</accession>
<dbReference type="PANTHER" id="PTHR10566">
    <property type="entry name" value="CHAPERONE-ACTIVITY OF BC1 COMPLEX CABC1 -RELATED"/>
    <property type="match status" value="1"/>
</dbReference>
<reference evidence="3 4" key="1">
    <citation type="journal article" date="2007" name="Virology">
        <title>Sequence and annotation of the 314-kb MT325 and the 321-kb FR483 viruses that infect Chlorella Pbi.</title>
        <authorList>
            <person name="Fitzgerald L.A."/>
            <person name="Graves M.V."/>
            <person name="Li X."/>
            <person name="Feldblyum T."/>
            <person name="Hartigan J."/>
            <person name="Van Etten J.L."/>
        </authorList>
    </citation>
    <scope>NUCLEOTIDE SEQUENCE [LARGE SCALE GENOMIC DNA]</scope>
    <source>
        <strain evidence="3 4">MT325</strain>
    </source>
</reference>
<evidence type="ECO:0000259" key="2">
    <source>
        <dbReference type="Pfam" id="PF03109"/>
    </source>
</evidence>
<dbReference type="EMBL" id="DQ491001">
    <property type="protein sequence ID" value="ABT13958.1"/>
    <property type="molecule type" value="Genomic_DNA"/>
</dbReference>
<organism evidence="3 4">
    <name type="scientific">Paramecium bursaria Chlorella virus MT325</name>
    <name type="common">PBCV-MT325</name>
    <dbReference type="NCBI Taxonomy" id="346932"/>
    <lineage>
        <taxon>Viruses</taxon>
        <taxon>Varidnaviria</taxon>
        <taxon>Bamfordvirae</taxon>
        <taxon>Nucleocytoviricota</taxon>
        <taxon>Megaviricetes</taxon>
        <taxon>Algavirales</taxon>
        <taxon>Phycodnaviridae</taxon>
        <taxon>Chlorovirus</taxon>
        <taxon>Chlorovirus conductrix</taxon>
        <taxon>Paramecium bursaria Chlorella virus A1</taxon>
    </lineage>
</organism>
<proteinExistence type="inferred from homology"/>
<dbReference type="GO" id="GO:1901031">
    <property type="term" value="P:regulation of response to reactive oxygen species"/>
    <property type="evidence" value="ECO:0007669"/>
    <property type="project" value="TreeGrafter"/>
</dbReference>
<dbReference type="InterPro" id="IPR050154">
    <property type="entry name" value="UbiB_kinase"/>
</dbReference>
<dbReference type="PANTHER" id="PTHR10566:SF115">
    <property type="entry name" value="PROTEIN ACTIVITY OF BC1 COMPLEX KINASE 8, CHLOROPLASTIC"/>
    <property type="match status" value="1"/>
</dbReference>
<name>A7IUD4_PBCVM</name>
<gene>
    <name evidence="3" type="primary">M404R</name>
    <name evidence="3" type="ORF">MT325_M404R</name>
</gene>
<evidence type="ECO:0000313" key="3">
    <source>
        <dbReference type="EMBL" id="ABT13958.1"/>
    </source>
</evidence>
<sequence length="463" mass="52176">MLKVTPNSVSQIRYAQRGVEIARYCFKTYKNIKIIQKDGPKSPAADELVRDTTEIGVIALKMAQFLSARGDVIDASTLSVIERFQNEVPSEVSPLPDFSFYEFDKVPIATASIASVFKGKRKTDNSDVVVKVIKPGVKQRIMEDLPLFIYVLQVAKFFNIAGAENMLEIVSECQPMLIGELDLRSEAKSQSLFRKKFSSVEWLSIPQVYEAGEQYIISEFVPSRKITSAHPNTFLASRMFELYLRSVIDIGLVQVDPHAGNIGVRADGSFVLYDFGAVIDVRNLRPNIAKCLKNIVLEDSDGVIRSLEELGIVKSGASAARLKKIVPKIKKIMSSDNFNIELGKIPEFTANEQRVFELTTKYIYLIRSLTICEGIIKYHDPEFSLNQYIKRYDDLIEDLVDIPVFDIVQDIAGDFLGTPASLKNMNDIIFEMNQRMNTEIIEAKQLVKYSIVAFVLIELLKLV</sequence>
<dbReference type="InterPro" id="IPR004147">
    <property type="entry name" value="ABC1_dom"/>
</dbReference>